<comment type="subcellular location">
    <subcellularLocation>
        <location evidence="1">Periplasm</location>
    </subcellularLocation>
</comment>
<evidence type="ECO:0000256" key="3">
    <source>
        <dbReference type="SAM" id="SignalP"/>
    </source>
</evidence>
<dbReference type="InterPro" id="IPR000914">
    <property type="entry name" value="SBP_5_dom"/>
</dbReference>
<reference evidence="5 6" key="1">
    <citation type="submission" date="2020-04" db="EMBL/GenBank/DDBJ databases">
        <title>Rhodospirillaceae bacterium KN72 isolated from deep sea.</title>
        <authorList>
            <person name="Zhang D.-C."/>
        </authorList>
    </citation>
    <scope>NUCLEOTIDE SEQUENCE [LARGE SCALE GENOMIC DNA]</scope>
    <source>
        <strain evidence="5 6">KN72</strain>
    </source>
</reference>
<comment type="similarity">
    <text evidence="2">Belongs to the bacterial solute-binding protein 5 family.</text>
</comment>
<dbReference type="InterPro" id="IPR039424">
    <property type="entry name" value="SBP_5"/>
</dbReference>
<dbReference type="EMBL" id="JABBNT010000003">
    <property type="protein sequence ID" value="NMM45174.1"/>
    <property type="molecule type" value="Genomic_DNA"/>
</dbReference>
<evidence type="ECO:0000313" key="6">
    <source>
        <dbReference type="Proteomes" id="UP000539372"/>
    </source>
</evidence>
<proteinExistence type="inferred from homology"/>
<keyword evidence="3" id="KW-0732">Signal</keyword>
<feature type="domain" description="Solute-binding protein family 5" evidence="4">
    <location>
        <begin position="102"/>
        <end position="502"/>
    </location>
</feature>
<sequence length="644" mass="72753">MKRALIAGFALCLGLLPGPAAARMLPPLVETTSLEAAVADGSLPPVAERIPAHPEIVDFAARGQTIGTPGGTLTTLMNSAKDTRYMYVYGYARLVKYDQDFNIVPDILESYEITDGGRTYTLHLRPGHRWSDGEPFTTADFAYFWYDMCHNEDLYASGPPTYLKVQGEFPDVTILDETTIRYAWTNPNPDFLPGLAQARPNQLYAPMHYLSKYHPSYRPIEELEAAAEEAGQRNWAAIHIKKGRYYRMENPKLPTLQPWIPRTKAPADRFIFTRNPYYHKIDPNGVQLPYIDEVVFNISEEKLIAGKAATGDVDFQGRYLRFDDVTLLKRNEASHGYKTLLWRIAKGSHMALLPNLTVKDPTFRALVRDVRFRRALSMGIDRHEINRVIYFGLAMEGQNTMLPKSPLFNAAYRDAWAEYDPKAANALLDDMGLERDWTGARIAPNGEPIEIIVETGGSTEQADILELIRDTWWDLGIKLYIKPLGKDSLRRRIFSGLTQMTVDSGFENGLATADMAPNDLAPIAQNQYQWSEWGEYFETNHNGGSPPDMALGEELMDLRRQWYQAGLQADRLDVWHRMLALHAEQIPTIGLVAGVLQPIVVRDGLMNLPEEGLWNWDPGAHFGLYGLDYVYWDKDSVTAQASAE</sequence>
<comment type="caution">
    <text evidence="5">The sequence shown here is derived from an EMBL/GenBank/DDBJ whole genome shotgun (WGS) entry which is preliminary data.</text>
</comment>
<organism evidence="5 6">
    <name type="scientific">Pacificispira spongiicola</name>
    <dbReference type="NCBI Taxonomy" id="2729598"/>
    <lineage>
        <taxon>Bacteria</taxon>
        <taxon>Pseudomonadati</taxon>
        <taxon>Pseudomonadota</taxon>
        <taxon>Alphaproteobacteria</taxon>
        <taxon>Rhodospirillales</taxon>
        <taxon>Rhodospirillaceae</taxon>
        <taxon>Pacificispira</taxon>
    </lineage>
</organism>
<feature type="chain" id="PRO_5031298917" evidence="3">
    <location>
        <begin position="23"/>
        <end position="644"/>
    </location>
</feature>
<dbReference type="SUPFAM" id="SSF53850">
    <property type="entry name" value="Periplasmic binding protein-like II"/>
    <property type="match status" value="1"/>
</dbReference>
<dbReference type="CDD" id="cd08500">
    <property type="entry name" value="PBP2_NikA_DppA_OppA_like_4"/>
    <property type="match status" value="1"/>
</dbReference>
<name>A0A7Y0HH64_9PROT</name>
<keyword evidence="6" id="KW-1185">Reference proteome</keyword>
<dbReference type="PANTHER" id="PTHR30290:SF62">
    <property type="entry name" value="OLIGOPEPTIDE ABC TRANSPORTER, PERIPLASMIC OLIGOPEPTIDE-BINDING PROTEIN"/>
    <property type="match status" value="1"/>
</dbReference>
<dbReference type="GO" id="GO:1904680">
    <property type="term" value="F:peptide transmembrane transporter activity"/>
    <property type="evidence" value="ECO:0007669"/>
    <property type="project" value="TreeGrafter"/>
</dbReference>
<dbReference type="GO" id="GO:0015833">
    <property type="term" value="P:peptide transport"/>
    <property type="evidence" value="ECO:0007669"/>
    <property type="project" value="TreeGrafter"/>
</dbReference>
<protein>
    <submittedName>
        <fullName evidence="5">ABC transporter substrate-binding protein</fullName>
    </submittedName>
</protein>
<evidence type="ECO:0000256" key="1">
    <source>
        <dbReference type="ARBA" id="ARBA00004418"/>
    </source>
</evidence>
<dbReference type="Gene3D" id="3.40.190.10">
    <property type="entry name" value="Periplasmic binding protein-like II"/>
    <property type="match status" value="1"/>
</dbReference>
<evidence type="ECO:0000313" key="5">
    <source>
        <dbReference type="EMBL" id="NMM45174.1"/>
    </source>
</evidence>
<dbReference type="AlphaFoldDB" id="A0A7Y0HH64"/>
<dbReference type="RefSeq" id="WP_169625534.1">
    <property type="nucleotide sequence ID" value="NZ_JABBNT010000003.1"/>
</dbReference>
<feature type="signal peptide" evidence="3">
    <location>
        <begin position="1"/>
        <end position="22"/>
    </location>
</feature>
<dbReference type="PANTHER" id="PTHR30290">
    <property type="entry name" value="PERIPLASMIC BINDING COMPONENT OF ABC TRANSPORTER"/>
    <property type="match status" value="1"/>
</dbReference>
<dbReference type="Pfam" id="PF00496">
    <property type="entry name" value="SBP_bac_5"/>
    <property type="match status" value="1"/>
</dbReference>
<gene>
    <name evidence="5" type="ORF">HH303_11835</name>
</gene>
<dbReference type="Proteomes" id="UP000539372">
    <property type="component" value="Unassembled WGS sequence"/>
</dbReference>
<dbReference type="Gene3D" id="3.10.105.10">
    <property type="entry name" value="Dipeptide-binding Protein, Domain 3"/>
    <property type="match status" value="1"/>
</dbReference>
<evidence type="ECO:0000259" key="4">
    <source>
        <dbReference type="Pfam" id="PF00496"/>
    </source>
</evidence>
<evidence type="ECO:0000256" key="2">
    <source>
        <dbReference type="ARBA" id="ARBA00005695"/>
    </source>
</evidence>
<accession>A0A7Y0HH64</accession>